<dbReference type="Proteomes" id="UP000257144">
    <property type="component" value="Unassembled WGS sequence"/>
</dbReference>
<name>A0A3D8GKC7_9BACI</name>
<evidence type="ECO:0000313" key="1">
    <source>
        <dbReference type="EMBL" id="RDU34709.1"/>
    </source>
</evidence>
<sequence length="100" mass="11784">MKRREDDVKAFIGLIPKNIPTGRVLVTLDELMNKNFMKKHTKFKTVDDFWDRSPFAEQALIDIGAIDQEQLNAYVFAHTEFDTWDEMRIVAATKYFQKLK</sequence>
<dbReference type="RefSeq" id="WP_115454166.1">
    <property type="nucleotide sequence ID" value="NZ_QNQT01000020.1"/>
</dbReference>
<evidence type="ECO:0000313" key="2">
    <source>
        <dbReference type="Proteomes" id="UP000257144"/>
    </source>
</evidence>
<organism evidence="1 2">
    <name type="scientific">Neobacillus piezotolerans</name>
    <dbReference type="NCBI Taxonomy" id="2259171"/>
    <lineage>
        <taxon>Bacteria</taxon>
        <taxon>Bacillati</taxon>
        <taxon>Bacillota</taxon>
        <taxon>Bacilli</taxon>
        <taxon>Bacillales</taxon>
        <taxon>Bacillaceae</taxon>
        <taxon>Neobacillus</taxon>
    </lineage>
</organism>
<comment type="caution">
    <text evidence="1">The sequence shown here is derived from an EMBL/GenBank/DDBJ whole genome shotgun (WGS) entry which is preliminary data.</text>
</comment>
<gene>
    <name evidence="1" type="ORF">DRW41_22045</name>
</gene>
<dbReference type="EMBL" id="QNQT01000020">
    <property type="protein sequence ID" value="RDU34709.1"/>
    <property type="molecule type" value="Genomic_DNA"/>
</dbReference>
<proteinExistence type="predicted"/>
<protein>
    <submittedName>
        <fullName evidence="1">Uncharacterized protein</fullName>
    </submittedName>
</protein>
<dbReference type="AlphaFoldDB" id="A0A3D8GKC7"/>
<dbReference type="OrthoDB" id="2889017at2"/>
<reference evidence="1 2" key="1">
    <citation type="submission" date="2018-07" db="EMBL/GenBank/DDBJ databases">
        <title>Bacillus sp. YLB-04 draft genome sequence.</title>
        <authorList>
            <person name="Yu L."/>
            <person name="Tang X."/>
        </authorList>
    </citation>
    <scope>NUCLEOTIDE SEQUENCE [LARGE SCALE GENOMIC DNA]</scope>
    <source>
        <strain evidence="1 2">YLB-04</strain>
    </source>
</reference>
<accession>A0A3D8GKC7</accession>
<keyword evidence="2" id="KW-1185">Reference proteome</keyword>